<dbReference type="InterPro" id="IPR036390">
    <property type="entry name" value="WH_DNA-bd_sf"/>
</dbReference>
<evidence type="ECO:0000313" key="6">
    <source>
        <dbReference type="EMBL" id="GAA0496228.1"/>
    </source>
</evidence>
<dbReference type="SMART" id="SM00345">
    <property type="entry name" value="HTH_GNTR"/>
    <property type="match status" value="1"/>
</dbReference>
<dbReference type="PRINTS" id="PR00035">
    <property type="entry name" value="HTHGNTR"/>
</dbReference>
<evidence type="ECO:0000313" key="7">
    <source>
        <dbReference type="Proteomes" id="UP001501706"/>
    </source>
</evidence>
<dbReference type="InterPro" id="IPR008920">
    <property type="entry name" value="TF_FadR/GntR_C"/>
</dbReference>
<evidence type="ECO:0000256" key="3">
    <source>
        <dbReference type="ARBA" id="ARBA00023163"/>
    </source>
</evidence>
<name>A0ABN1BF20_9BURK</name>
<dbReference type="SUPFAM" id="SSF48008">
    <property type="entry name" value="GntR ligand-binding domain-like"/>
    <property type="match status" value="1"/>
</dbReference>
<keyword evidence="3" id="KW-0804">Transcription</keyword>
<dbReference type="PANTHER" id="PTHR43537:SF41">
    <property type="entry name" value="TRANSCRIPTIONAL REGULATORY PROTEIN"/>
    <property type="match status" value="1"/>
</dbReference>
<reference evidence="6 7" key="1">
    <citation type="journal article" date="2019" name="Int. J. Syst. Evol. Microbiol.">
        <title>The Global Catalogue of Microorganisms (GCM) 10K type strain sequencing project: providing services to taxonomists for standard genome sequencing and annotation.</title>
        <authorList>
            <consortium name="The Broad Institute Genomics Platform"/>
            <consortium name="The Broad Institute Genome Sequencing Center for Infectious Disease"/>
            <person name="Wu L."/>
            <person name="Ma J."/>
        </authorList>
    </citation>
    <scope>NUCLEOTIDE SEQUENCE [LARGE SCALE GENOMIC DNA]</scope>
    <source>
        <strain evidence="6 7">JCM 14330</strain>
    </source>
</reference>
<feature type="region of interest" description="Disordered" evidence="4">
    <location>
        <begin position="1"/>
        <end position="21"/>
    </location>
</feature>
<dbReference type="Proteomes" id="UP001501706">
    <property type="component" value="Unassembled WGS sequence"/>
</dbReference>
<dbReference type="Pfam" id="PF00392">
    <property type="entry name" value="GntR"/>
    <property type="match status" value="1"/>
</dbReference>
<sequence>MPRNDLPPSSPPARPSSGNRLVRRTTSELVAEALRDRILSGAIPPGSPLRQELLADELGVSRIPVREAIRQLSAEGLVDAIPHRGAFVSMLSRAEVEELFDIRLRLEPWLIHEAAARISEEELARAEQCVARMDTAGPDQWGQLNWQLHEGLYRAAQRPAALAIVRGLHEKSERYFRFQVVNAPIRQQAHQEHLALVSLCRERRADEARSVLERHIGDAAGQILAIVERLLDQAPGREPA</sequence>
<evidence type="ECO:0000256" key="2">
    <source>
        <dbReference type="ARBA" id="ARBA00023125"/>
    </source>
</evidence>
<dbReference type="InterPro" id="IPR011711">
    <property type="entry name" value="GntR_C"/>
</dbReference>
<dbReference type="SMART" id="SM00895">
    <property type="entry name" value="FCD"/>
    <property type="match status" value="1"/>
</dbReference>
<evidence type="ECO:0000259" key="5">
    <source>
        <dbReference type="PROSITE" id="PS50949"/>
    </source>
</evidence>
<dbReference type="PROSITE" id="PS50949">
    <property type="entry name" value="HTH_GNTR"/>
    <property type="match status" value="1"/>
</dbReference>
<dbReference type="RefSeq" id="WP_132979409.1">
    <property type="nucleotide sequence ID" value="NZ_BAAAEN010000003.1"/>
</dbReference>
<dbReference type="PANTHER" id="PTHR43537">
    <property type="entry name" value="TRANSCRIPTIONAL REGULATOR, GNTR FAMILY"/>
    <property type="match status" value="1"/>
</dbReference>
<dbReference type="SUPFAM" id="SSF46785">
    <property type="entry name" value="Winged helix' DNA-binding domain"/>
    <property type="match status" value="1"/>
</dbReference>
<dbReference type="CDD" id="cd07377">
    <property type="entry name" value="WHTH_GntR"/>
    <property type="match status" value="1"/>
</dbReference>
<dbReference type="InterPro" id="IPR036388">
    <property type="entry name" value="WH-like_DNA-bd_sf"/>
</dbReference>
<dbReference type="EMBL" id="BAAAEN010000003">
    <property type="protein sequence ID" value="GAA0496228.1"/>
    <property type="molecule type" value="Genomic_DNA"/>
</dbReference>
<keyword evidence="2" id="KW-0238">DNA-binding</keyword>
<dbReference type="InterPro" id="IPR000524">
    <property type="entry name" value="Tscrpt_reg_HTH_GntR"/>
</dbReference>
<dbReference type="Pfam" id="PF07729">
    <property type="entry name" value="FCD"/>
    <property type="match status" value="1"/>
</dbReference>
<feature type="domain" description="HTH gntR-type" evidence="5">
    <location>
        <begin position="24"/>
        <end position="91"/>
    </location>
</feature>
<keyword evidence="7" id="KW-1185">Reference proteome</keyword>
<accession>A0ABN1BF20</accession>
<dbReference type="Gene3D" id="1.20.120.530">
    <property type="entry name" value="GntR ligand-binding domain-like"/>
    <property type="match status" value="1"/>
</dbReference>
<proteinExistence type="predicted"/>
<protein>
    <submittedName>
        <fullName evidence="6">GntR family transcriptional regulator</fullName>
    </submittedName>
</protein>
<comment type="caution">
    <text evidence="6">The sequence shown here is derived from an EMBL/GenBank/DDBJ whole genome shotgun (WGS) entry which is preliminary data.</text>
</comment>
<evidence type="ECO:0000256" key="4">
    <source>
        <dbReference type="SAM" id="MobiDB-lite"/>
    </source>
</evidence>
<evidence type="ECO:0000256" key="1">
    <source>
        <dbReference type="ARBA" id="ARBA00023015"/>
    </source>
</evidence>
<keyword evidence="1" id="KW-0805">Transcription regulation</keyword>
<dbReference type="Gene3D" id="1.10.10.10">
    <property type="entry name" value="Winged helix-like DNA-binding domain superfamily/Winged helix DNA-binding domain"/>
    <property type="match status" value="1"/>
</dbReference>
<gene>
    <name evidence="6" type="ORF">GCM10009097_10330</name>
</gene>
<organism evidence="6 7">
    <name type="scientific">Pigmentiphaga daeguensis</name>
    <dbReference type="NCBI Taxonomy" id="414049"/>
    <lineage>
        <taxon>Bacteria</taxon>
        <taxon>Pseudomonadati</taxon>
        <taxon>Pseudomonadota</taxon>
        <taxon>Betaproteobacteria</taxon>
        <taxon>Burkholderiales</taxon>
        <taxon>Alcaligenaceae</taxon>
        <taxon>Pigmentiphaga</taxon>
    </lineage>
</organism>